<dbReference type="Pfam" id="PF01042">
    <property type="entry name" value="Ribonuc_L-PSP"/>
    <property type="match status" value="1"/>
</dbReference>
<dbReference type="OrthoDB" id="6494369at2759"/>
<gene>
    <name evidence="1" type="ORF">ONB1V03_LOCUS11093</name>
</gene>
<accession>A0A7R9QQE0</accession>
<evidence type="ECO:0000313" key="1">
    <source>
        <dbReference type="EMBL" id="CAD7654446.1"/>
    </source>
</evidence>
<feature type="non-terminal residue" evidence="1">
    <location>
        <position position="108"/>
    </location>
</feature>
<proteinExistence type="predicted"/>
<dbReference type="InterPro" id="IPR006175">
    <property type="entry name" value="YjgF/YER057c/UK114"/>
</dbReference>
<dbReference type="SUPFAM" id="SSF55298">
    <property type="entry name" value="YjgF-like"/>
    <property type="match status" value="1"/>
</dbReference>
<protein>
    <submittedName>
        <fullName evidence="1">Uncharacterized protein</fullName>
    </submittedName>
</protein>
<name>A0A7R9QQE0_9ACAR</name>
<dbReference type="InterPro" id="IPR035959">
    <property type="entry name" value="RutC-like_sf"/>
</dbReference>
<dbReference type="EMBL" id="CAJPVJ010007991">
    <property type="protein sequence ID" value="CAG2171633.1"/>
    <property type="molecule type" value="Genomic_DNA"/>
</dbReference>
<dbReference type="GO" id="GO:0005829">
    <property type="term" value="C:cytosol"/>
    <property type="evidence" value="ECO:0007669"/>
    <property type="project" value="TreeGrafter"/>
</dbReference>
<dbReference type="AlphaFoldDB" id="A0A7R9QQE0"/>
<dbReference type="CDD" id="cd00448">
    <property type="entry name" value="YjgF_YER057c_UK114_family"/>
    <property type="match status" value="1"/>
</dbReference>
<dbReference type="PANTHER" id="PTHR11803:SF39">
    <property type="entry name" value="2-IMINOBUTANOATE_2-IMINOPROPANOATE DEAMINASE"/>
    <property type="match status" value="1"/>
</dbReference>
<dbReference type="Gene3D" id="3.30.1330.40">
    <property type="entry name" value="RutC-like"/>
    <property type="match status" value="1"/>
</dbReference>
<dbReference type="GO" id="GO:0019239">
    <property type="term" value="F:deaminase activity"/>
    <property type="evidence" value="ECO:0007669"/>
    <property type="project" value="TreeGrafter"/>
</dbReference>
<keyword evidence="2" id="KW-1185">Reference proteome</keyword>
<dbReference type="Proteomes" id="UP000728032">
    <property type="component" value="Unassembled WGS sequence"/>
</dbReference>
<organism evidence="1">
    <name type="scientific">Oppiella nova</name>
    <dbReference type="NCBI Taxonomy" id="334625"/>
    <lineage>
        <taxon>Eukaryota</taxon>
        <taxon>Metazoa</taxon>
        <taxon>Ecdysozoa</taxon>
        <taxon>Arthropoda</taxon>
        <taxon>Chelicerata</taxon>
        <taxon>Arachnida</taxon>
        <taxon>Acari</taxon>
        <taxon>Acariformes</taxon>
        <taxon>Sarcoptiformes</taxon>
        <taxon>Oribatida</taxon>
        <taxon>Brachypylina</taxon>
        <taxon>Oppioidea</taxon>
        <taxon>Oppiidae</taxon>
        <taxon>Oppiella</taxon>
    </lineage>
</organism>
<sequence length="108" mass="11985">MSVTLKREAIFTAKAPTPMMAYSQAIRAGDYVFVKGQVSTDITTNELILEPLETQYEQTFNNVLAIAVGAGGSVDDIVKLDIFVKDLDSFPIINKVMERLFPKPYPAR</sequence>
<dbReference type="EMBL" id="OC922816">
    <property type="protein sequence ID" value="CAD7654446.1"/>
    <property type="molecule type" value="Genomic_DNA"/>
</dbReference>
<evidence type="ECO:0000313" key="2">
    <source>
        <dbReference type="Proteomes" id="UP000728032"/>
    </source>
</evidence>
<reference evidence="1" key="1">
    <citation type="submission" date="2020-11" db="EMBL/GenBank/DDBJ databases">
        <authorList>
            <person name="Tran Van P."/>
        </authorList>
    </citation>
    <scope>NUCLEOTIDE SEQUENCE</scope>
</reference>
<dbReference type="PANTHER" id="PTHR11803">
    <property type="entry name" value="2-IMINOBUTANOATE/2-IMINOPROPANOATE DEAMINASE RIDA"/>
    <property type="match status" value="1"/>
</dbReference>